<evidence type="ECO:0000256" key="2">
    <source>
        <dbReference type="ARBA" id="ARBA00010447"/>
    </source>
</evidence>
<gene>
    <name evidence="8" type="ORF">SAMN05660462_01114</name>
</gene>
<dbReference type="InterPro" id="IPR010969">
    <property type="entry name" value="Cys_dSase-rel_unknwn_funct"/>
</dbReference>
<dbReference type="EMBL" id="FNQE01000010">
    <property type="protein sequence ID" value="SDY87926.1"/>
    <property type="molecule type" value="Genomic_DNA"/>
</dbReference>
<comment type="similarity">
    <text evidence="2">Belongs to the class-V pyridoxal-phosphate-dependent aminotransferase family. Csd subfamily.</text>
</comment>
<evidence type="ECO:0000256" key="3">
    <source>
        <dbReference type="ARBA" id="ARBA00012239"/>
    </source>
</evidence>
<dbReference type="GO" id="GO:0006534">
    <property type="term" value="P:cysteine metabolic process"/>
    <property type="evidence" value="ECO:0007669"/>
    <property type="project" value="InterPro"/>
</dbReference>
<dbReference type="GO" id="GO:0030170">
    <property type="term" value="F:pyridoxal phosphate binding"/>
    <property type="evidence" value="ECO:0007669"/>
    <property type="project" value="InterPro"/>
</dbReference>
<keyword evidence="4" id="KW-0808">Transferase</keyword>
<dbReference type="STRING" id="415015.SAMN05660462_01114"/>
<comment type="catalytic activity">
    <reaction evidence="6">
        <text>(sulfur carrier)-H + L-cysteine = (sulfur carrier)-SH + L-alanine</text>
        <dbReference type="Rhea" id="RHEA:43892"/>
        <dbReference type="Rhea" id="RHEA-COMP:14737"/>
        <dbReference type="Rhea" id="RHEA-COMP:14739"/>
        <dbReference type="ChEBI" id="CHEBI:29917"/>
        <dbReference type="ChEBI" id="CHEBI:35235"/>
        <dbReference type="ChEBI" id="CHEBI:57972"/>
        <dbReference type="ChEBI" id="CHEBI:64428"/>
        <dbReference type="EC" id="2.8.1.7"/>
    </reaction>
</comment>
<dbReference type="Gene3D" id="3.40.640.10">
    <property type="entry name" value="Type I PLP-dependent aspartate aminotransferase-like (Major domain)"/>
    <property type="match status" value="1"/>
</dbReference>
<organism evidence="8 9">
    <name type="scientific">Proteiniborus ethanoligenes</name>
    <dbReference type="NCBI Taxonomy" id="415015"/>
    <lineage>
        <taxon>Bacteria</taxon>
        <taxon>Bacillati</taxon>
        <taxon>Bacillota</taxon>
        <taxon>Clostridia</taxon>
        <taxon>Eubacteriales</taxon>
        <taxon>Proteiniborus</taxon>
    </lineage>
</organism>
<dbReference type="NCBIfam" id="TIGR01977">
    <property type="entry name" value="am_tr_V_EF2568"/>
    <property type="match status" value="1"/>
</dbReference>
<dbReference type="AlphaFoldDB" id="A0A1H3NGA9"/>
<dbReference type="CDD" id="cd06453">
    <property type="entry name" value="SufS_like"/>
    <property type="match status" value="1"/>
</dbReference>
<dbReference type="PANTHER" id="PTHR43586:SF4">
    <property type="entry name" value="ISOPENICILLIN N EPIMERASE"/>
    <property type="match status" value="1"/>
</dbReference>
<dbReference type="GO" id="GO:0031071">
    <property type="term" value="F:cysteine desulfurase activity"/>
    <property type="evidence" value="ECO:0007669"/>
    <property type="project" value="UniProtKB-EC"/>
</dbReference>
<name>A0A1H3NGA9_9FIRM</name>
<evidence type="ECO:0000256" key="6">
    <source>
        <dbReference type="ARBA" id="ARBA00050776"/>
    </source>
</evidence>
<dbReference type="Gene3D" id="3.90.1150.10">
    <property type="entry name" value="Aspartate Aminotransferase, domain 1"/>
    <property type="match status" value="1"/>
</dbReference>
<proteinExistence type="inferred from homology"/>
<keyword evidence="9" id="KW-1185">Reference proteome</keyword>
<dbReference type="InterPro" id="IPR015422">
    <property type="entry name" value="PyrdxlP-dep_Trfase_small"/>
</dbReference>
<comment type="cofactor">
    <cofactor evidence="1">
        <name>pyridoxal 5'-phosphate</name>
        <dbReference type="ChEBI" id="CHEBI:597326"/>
    </cofactor>
</comment>
<evidence type="ECO:0000313" key="9">
    <source>
        <dbReference type="Proteomes" id="UP000198625"/>
    </source>
</evidence>
<dbReference type="InterPro" id="IPR016454">
    <property type="entry name" value="Cysteine_dSase"/>
</dbReference>
<evidence type="ECO:0000256" key="1">
    <source>
        <dbReference type="ARBA" id="ARBA00001933"/>
    </source>
</evidence>
<dbReference type="PIRSF" id="PIRSF005572">
    <property type="entry name" value="NifS"/>
    <property type="match status" value="1"/>
</dbReference>
<keyword evidence="5" id="KW-0663">Pyridoxal phosphate</keyword>
<accession>A0A1H3NGA9</accession>
<protein>
    <recommendedName>
        <fullName evidence="3">cysteine desulfurase</fullName>
        <ecNumber evidence="3">2.8.1.7</ecNumber>
    </recommendedName>
</protein>
<reference evidence="9" key="1">
    <citation type="submission" date="2016-10" db="EMBL/GenBank/DDBJ databases">
        <authorList>
            <person name="Varghese N."/>
            <person name="Submissions S."/>
        </authorList>
    </citation>
    <scope>NUCLEOTIDE SEQUENCE [LARGE SCALE GENOMIC DNA]</scope>
    <source>
        <strain evidence="9">DSM 21650</strain>
    </source>
</reference>
<dbReference type="InterPro" id="IPR000192">
    <property type="entry name" value="Aminotrans_V_dom"/>
</dbReference>
<evidence type="ECO:0000256" key="4">
    <source>
        <dbReference type="ARBA" id="ARBA00022679"/>
    </source>
</evidence>
<dbReference type="InterPro" id="IPR015424">
    <property type="entry name" value="PyrdxlP-dep_Trfase"/>
</dbReference>
<dbReference type="EC" id="2.8.1.7" evidence="3"/>
<dbReference type="Proteomes" id="UP000198625">
    <property type="component" value="Unassembled WGS sequence"/>
</dbReference>
<feature type="domain" description="Aminotransferase class V" evidence="7">
    <location>
        <begin position="37"/>
        <end position="402"/>
    </location>
</feature>
<dbReference type="Pfam" id="PF00266">
    <property type="entry name" value="Aminotran_5"/>
    <property type="match status" value="1"/>
</dbReference>
<evidence type="ECO:0000313" key="8">
    <source>
        <dbReference type="EMBL" id="SDY87926.1"/>
    </source>
</evidence>
<evidence type="ECO:0000256" key="5">
    <source>
        <dbReference type="ARBA" id="ARBA00022898"/>
    </source>
</evidence>
<dbReference type="InterPro" id="IPR010970">
    <property type="entry name" value="Cys_dSase_SufS"/>
</dbReference>
<dbReference type="PANTHER" id="PTHR43586">
    <property type="entry name" value="CYSTEINE DESULFURASE"/>
    <property type="match status" value="1"/>
</dbReference>
<sequence>MNIIYYKYIKASMKALGIKEAFLFVIKRITLEVLTLIYLDNAATSFPKPDIVYEAIMDAMREYGANPGRSGHKLALKAGRAIYETRELLAAFFNIEDPMRIIFTPNATDGLNLGIKGLLKPGDHVITTSMEHNSVLRPLKALEKIGVKTTIVQCDEEGSVDTRDIEEAINQNTKLILTTHASNVTGTIFPIKAIGDIAKKHKLVYMVDAAQTAGVYPIDVANMNIDILAFPGHKSLLGPQGTGGIYIREGIEIGNIKEGGTGSKSDSLIQPEIYPDKLESGTPNMPGIVGLGAGLKYIVDRGIEDIREHERKLTKIFIDGLKEIKDVKIYGPCDVDKQAPVVSINIGEEDSSEVSYILDQVFDIAVRPGLHCAPLAHKTIGCYEQGCVRFSIGPFNTVKDIETALEAVNSISREI</sequence>
<evidence type="ECO:0000259" key="7">
    <source>
        <dbReference type="Pfam" id="PF00266"/>
    </source>
</evidence>
<dbReference type="SUPFAM" id="SSF53383">
    <property type="entry name" value="PLP-dependent transferases"/>
    <property type="match status" value="1"/>
</dbReference>
<dbReference type="InterPro" id="IPR015421">
    <property type="entry name" value="PyrdxlP-dep_Trfase_major"/>
</dbReference>